<dbReference type="Proteomes" id="UP000216624">
    <property type="component" value="Unassembled WGS sequence"/>
</dbReference>
<proteinExistence type="predicted"/>
<accession>A0A261ALZ1</accession>
<dbReference type="STRING" id="31234.E3NA08"/>
<gene>
    <name evidence="1" type="ORF">FL82_04725</name>
</gene>
<comment type="caution">
    <text evidence="1">The sequence shown here is derived from an EMBL/GenBank/DDBJ whole genome shotgun (WGS) entry which is preliminary data.</text>
</comment>
<dbReference type="EMBL" id="NMWX01000006">
    <property type="protein sequence ID" value="OZF98852.1"/>
    <property type="molecule type" value="Genomic_DNA"/>
</dbReference>
<dbReference type="HOGENOM" id="CLU_2294274_0_0_1"/>
<reference evidence="1" key="1">
    <citation type="submission" date="2017-08" db="EMBL/GenBank/DDBJ databases">
        <authorList>
            <person name="de Groot N.N."/>
        </authorList>
    </citation>
    <scope>NUCLEOTIDE SEQUENCE [LARGE SCALE GENOMIC DNA]</scope>
    <source>
        <strain evidence="1">PX439</strain>
    </source>
</reference>
<evidence type="ECO:0000313" key="2">
    <source>
        <dbReference type="Proteomes" id="UP000216624"/>
    </source>
</evidence>
<name>A0A261ALZ1_CAERE</name>
<keyword evidence="2" id="KW-1185">Reference proteome</keyword>
<organism evidence="1 2">
    <name type="scientific">Caenorhabditis remanei</name>
    <name type="common">Caenorhabditis vulgaris</name>
    <dbReference type="NCBI Taxonomy" id="31234"/>
    <lineage>
        <taxon>Eukaryota</taxon>
        <taxon>Metazoa</taxon>
        <taxon>Ecdysozoa</taxon>
        <taxon>Nematoda</taxon>
        <taxon>Chromadorea</taxon>
        <taxon>Rhabditida</taxon>
        <taxon>Rhabditina</taxon>
        <taxon>Rhabditomorpha</taxon>
        <taxon>Rhabditoidea</taxon>
        <taxon>Rhabditidae</taxon>
        <taxon>Peloderinae</taxon>
        <taxon>Caenorhabditis</taxon>
    </lineage>
</organism>
<feature type="non-terminal residue" evidence="1">
    <location>
        <position position="1"/>
    </location>
</feature>
<protein>
    <submittedName>
        <fullName evidence="1">Uncharacterized protein</fullName>
    </submittedName>
</protein>
<evidence type="ECO:0000313" key="1">
    <source>
        <dbReference type="EMBL" id="OZF98852.1"/>
    </source>
</evidence>
<sequence>MMRLHKNVRVEEQEDAQHLNALREDEIPEETEKFFIRFCKVRDTTNGGLFEKLDELRASWSEKEFIMLAPQNETVDRLNEYFSWSQKPDHSKGPLPDAKEE</sequence>